<gene>
    <name evidence="1" type="ORF">DJ010_03995</name>
</gene>
<protein>
    <submittedName>
        <fullName evidence="1">Uncharacterized protein</fullName>
    </submittedName>
</protein>
<evidence type="ECO:0000313" key="1">
    <source>
        <dbReference type="EMBL" id="PWN04783.1"/>
    </source>
</evidence>
<reference evidence="1 2" key="1">
    <citation type="submission" date="2018-05" db="EMBL/GenBank/DDBJ databases">
        <title>Nocardioides silvaticus genome.</title>
        <authorList>
            <person name="Li C."/>
            <person name="Wang G."/>
        </authorList>
    </citation>
    <scope>NUCLEOTIDE SEQUENCE [LARGE SCALE GENOMIC DNA]</scope>
    <source>
        <strain evidence="1 2">CCTCC AB 2018079</strain>
    </source>
</reference>
<dbReference type="Proteomes" id="UP000245507">
    <property type="component" value="Unassembled WGS sequence"/>
</dbReference>
<name>A0A316TJI8_9ACTN</name>
<dbReference type="RefSeq" id="WP_109692287.1">
    <property type="nucleotide sequence ID" value="NZ_QGDD01000001.1"/>
</dbReference>
<comment type="caution">
    <text evidence="1">The sequence shown here is derived from an EMBL/GenBank/DDBJ whole genome shotgun (WGS) entry which is preliminary data.</text>
</comment>
<keyword evidence="2" id="KW-1185">Reference proteome</keyword>
<dbReference type="AlphaFoldDB" id="A0A316TJI8"/>
<dbReference type="EMBL" id="QGDD01000001">
    <property type="protein sequence ID" value="PWN04783.1"/>
    <property type="molecule type" value="Genomic_DNA"/>
</dbReference>
<sequence length="66" mass="7751">MNEAPTKYSRQQFVRYQHVIDGRPNSEMENAVTAYSQQFPKVDLDQLMTFAQWMDERREAEPTAPA</sequence>
<organism evidence="1 2">
    <name type="scientific">Nocardioides silvaticus</name>
    <dbReference type="NCBI Taxonomy" id="2201891"/>
    <lineage>
        <taxon>Bacteria</taxon>
        <taxon>Bacillati</taxon>
        <taxon>Actinomycetota</taxon>
        <taxon>Actinomycetes</taxon>
        <taxon>Propionibacteriales</taxon>
        <taxon>Nocardioidaceae</taxon>
        <taxon>Nocardioides</taxon>
    </lineage>
</organism>
<evidence type="ECO:0000313" key="2">
    <source>
        <dbReference type="Proteomes" id="UP000245507"/>
    </source>
</evidence>
<accession>A0A316TJI8</accession>
<proteinExistence type="predicted"/>